<reference evidence="3" key="1">
    <citation type="journal article" date="2019" name="Int. J. Syst. Evol. Microbiol.">
        <title>The Global Catalogue of Microorganisms (GCM) 10K type strain sequencing project: providing services to taxonomists for standard genome sequencing and annotation.</title>
        <authorList>
            <consortium name="The Broad Institute Genomics Platform"/>
            <consortium name="The Broad Institute Genome Sequencing Center for Infectious Disease"/>
            <person name="Wu L."/>
            <person name="Ma J."/>
        </authorList>
    </citation>
    <scope>NUCLEOTIDE SEQUENCE [LARGE SCALE GENOMIC DNA]</scope>
    <source>
        <strain evidence="3">KCTC 23314</strain>
    </source>
</reference>
<evidence type="ECO:0000313" key="3">
    <source>
        <dbReference type="Proteomes" id="UP000626210"/>
    </source>
</evidence>
<evidence type="ECO:0000313" key="2">
    <source>
        <dbReference type="EMBL" id="GHC71315.1"/>
    </source>
</evidence>
<gene>
    <name evidence="2" type="ORF">GCM10007320_06210</name>
</gene>
<sequence>MNAIARLTLSFACTIAALPAAQAGEDFQVRYNLAGSLGGEIFAPPDLQGLTGGIALTRVDIHKITGNDGERLTQTLPGGTLPLPAPAPAALYPTYGPATGVIEARGSLVQWNLGLAWLSAARYGGGRLALAMNLPYGIKKQGFGAQATAPTLNWNPAVPAATQAAVQAGFDTQFQNTVASMAAAEGGRVSGIGDMELHAGWRHATDQLRVLAGASLVLPTGRYSEASGPDVGFGNFYTLRPAAQLVYLPRPDIALAGRVTVGLNTRNRDNDLRSGNWASLEGAAGTMTRLGPIGVHVVHVQQFQDDRNNRWGPSRYRSTNAGLFWTTRVPVLDVVLTLQHMATVQSRNAKNGTYSQLRVSKSF</sequence>
<keyword evidence="1" id="KW-0732">Signal</keyword>
<dbReference type="RefSeq" id="WP_189685568.1">
    <property type="nucleotide sequence ID" value="NZ_BMYK01000002.1"/>
</dbReference>
<dbReference type="EMBL" id="BMYK01000002">
    <property type="protein sequence ID" value="GHC71315.1"/>
    <property type="molecule type" value="Genomic_DNA"/>
</dbReference>
<dbReference type="Proteomes" id="UP000626210">
    <property type="component" value="Unassembled WGS sequence"/>
</dbReference>
<proteinExistence type="predicted"/>
<comment type="caution">
    <text evidence="2">The sequence shown here is derived from an EMBL/GenBank/DDBJ whole genome shotgun (WGS) entry which is preliminary data.</text>
</comment>
<dbReference type="InterPro" id="IPR025737">
    <property type="entry name" value="FApF"/>
</dbReference>
<accession>A0ABQ3FX88</accession>
<evidence type="ECO:0008006" key="4">
    <source>
        <dbReference type="Google" id="ProtNLM"/>
    </source>
</evidence>
<feature type="chain" id="PRO_5045512343" description="Transporter" evidence="1">
    <location>
        <begin position="24"/>
        <end position="363"/>
    </location>
</feature>
<name>A0ABQ3FX88_9BURK</name>
<feature type="signal peptide" evidence="1">
    <location>
        <begin position="1"/>
        <end position="23"/>
    </location>
</feature>
<evidence type="ECO:0000256" key="1">
    <source>
        <dbReference type="SAM" id="SignalP"/>
    </source>
</evidence>
<keyword evidence="3" id="KW-1185">Reference proteome</keyword>
<organism evidence="2 3">
    <name type="scientific">Pseudorhodoferax aquiterrae</name>
    <dbReference type="NCBI Taxonomy" id="747304"/>
    <lineage>
        <taxon>Bacteria</taxon>
        <taxon>Pseudomonadati</taxon>
        <taxon>Pseudomonadota</taxon>
        <taxon>Betaproteobacteria</taxon>
        <taxon>Burkholderiales</taxon>
        <taxon>Comamonadaceae</taxon>
    </lineage>
</organism>
<protein>
    <recommendedName>
        <fullName evidence="4">Transporter</fullName>
    </recommendedName>
</protein>
<dbReference type="Pfam" id="PF13557">
    <property type="entry name" value="Phenol_MetA_deg"/>
    <property type="match status" value="1"/>
</dbReference>